<dbReference type="Proteomes" id="UP000036951">
    <property type="component" value="Unassembled WGS sequence"/>
</dbReference>
<dbReference type="AlphaFoldDB" id="A0A8E1QYI1"/>
<gene>
    <name evidence="1" type="ORF">ACU52_04470</name>
</gene>
<protein>
    <submittedName>
        <fullName evidence="1">Uncharacterized protein</fullName>
    </submittedName>
</protein>
<reference evidence="1 2" key="1">
    <citation type="submission" date="2015-06" db="EMBL/GenBank/DDBJ databases">
        <title>Prevotella sp. 109, sp. nov., a novel member of the family Prevotellaceae isolated from human faeces.</title>
        <authorList>
            <person name="Shkoporov A.N."/>
            <person name="Chaplin A.V."/>
            <person name="Kafarskaia L.I."/>
            <person name="Efimov B.A."/>
        </authorList>
    </citation>
    <scope>NUCLEOTIDE SEQUENCE [LARGE SCALE GENOMIC DNA]</scope>
    <source>
        <strain evidence="1 2">109</strain>
    </source>
</reference>
<sequence length="168" mass="19910">MLIFACNKKGEKDELNVYLENKHFMQAINMYVTTTRYDSYVILPTNHLFNFDEKKHGFLLGPLYKDFLAELKDSIIIEFCEVSHKKIYVIPTIKNKKRNQKEALNINYCNSDSFLIADYNGKEIYTYSNLINFLKRAILIYYNEKHFLTIESHPDTIVLPKVKCEYID</sequence>
<dbReference type="EMBL" id="LFQU01000005">
    <property type="protein sequence ID" value="KOO69130.1"/>
    <property type="molecule type" value="Genomic_DNA"/>
</dbReference>
<name>A0A8E1QYI1_9BACT</name>
<proteinExistence type="predicted"/>
<comment type="caution">
    <text evidence="1">The sequence shown here is derived from an EMBL/GenBank/DDBJ whole genome shotgun (WGS) entry which is preliminary data.</text>
</comment>
<organism evidence="1 2">
    <name type="scientific">Xylanibacter rarus</name>
    <dbReference type="NCBI Taxonomy" id="1676614"/>
    <lineage>
        <taxon>Bacteria</taxon>
        <taxon>Pseudomonadati</taxon>
        <taxon>Bacteroidota</taxon>
        <taxon>Bacteroidia</taxon>
        <taxon>Bacteroidales</taxon>
        <taxon>Prevotellaceae</taxon>
        <taxon>Xylanibacter</taxon>
    </lineage>
</organism>
<evidence type="ECO:0000313" key="2">
    <source>
        <dbReference type="Proteomes" id="UP000036951"/>
    </source>
</evidence>
<keyword evidence="2" id="KW-1185">Reference proteome</keyword>
<evidence type="ECO:0000313" key="1">
    <source>
        <dbReference type="EMBL" id="KOO69130.1"/>
    </source>
</evidence>
<accession>A0A8E1QYI1</accession>